<dbReference type="Proteomes" id="UP001056384">
    <property type="component" value="Chromosome 12"/>
</dbReference>
<dbReference type="AlphaFoldDB" id="A0A9Q9ER68"/>
<sequence>MTKSKGRTKQVQVSPPISKAPQTASLAVQSIWQSVDRAPFERDVVRLHQQAHRHCLSGLESQKKASLHKTNLGYGLPLAVETRLATDFAYVAAWNCDPSRVAAATVSEDKPTNGLTISLAANEGIPPQVEVAVRGILNHLRKSASLEISREDCVNACCRDIVRLCHARIRARLIWRGNTKPVHLKDRLQDLSRTFGDLLKPGTKDFLVRLNVLIDHIECLSNASLDKETSAKTCEIMLIIIQAAYDVAYGIASEDGLQQSRELQPSVSRFGGITIDEQCRQRREIRSILALAEYWRICLFRTACTRSYRQHFQRLTLRIVKAPKPEIWPRKSGLKHFVHAEVQLLIYHESASLDLKPRTIVASKLPCYLCCVFILCYGGYRIPQSHGEVHHQWTVIDDPKLASPVRVNVHRALSEMHGIIQDTLSGPKKQHTKAPHAQSLLNLTICTLRPPSVISLTPAGKEGRTPVDNQPLRSAQGPSALVAISDQHDFSVNETIHIPAVRSAGPDLDASIAIERRDSALNHETDSQTALQKLTSDVNASLHGQPDVSVIASTQECPSTSCPLSEPHHEATAPADIARPSQAWLSLLPQGASRAASKFDAPAQARSITITESQLVSHQWLDLHMCLEPTPVIPTAMQLGSDEHCHRPRNVRTLDFATFTSGSEVDLSLDEADHDLWLVLQLPGHKDISFCMQRLQPVST</sequence>
<dbReference type="OrthoDB" id="3644624at2759"/>
<keyword evidence="3" id="KW-1185">Reference proteome</keyword>
<accession>A0A9Q9ER68</accession>
<reference evidence="2" key="1">
    <citation type="submission" date="2022-06" db="EMBL/GenBank/DDBJ databases">
        <title>Complete genome sequences of two strains of the flax pathogen Septoria linicola.</title>
        <authorList>
            <person name="Lapalu N."/>
            <person name="Simon A."/>
            <person name="Demenou B."/>
            <person name="Paumier D."/>
            <person name="Guillot M.-P."/>
            <person name="Gout L."/>
            <person name="Valade R."/>
        </authorList>
    </citation>
    <scope>NUCLEOTIDE SEQUENCE</scope>
    <source>
        <strain evidence="2">SE15195</strain>
    </source>
</reference>
<protein>
    <submittedName>
        <fullName evidence="2">Uncharacterized protein</fullName>
    </submittedName>
</protein>
<evidence type="ECO:0000313" key="2">
    <source>
        <dbReference type="EMBL" id="USW59579.1"/>
    </source>
</evidence>
<feature type="region of interest" description="Disordered" evidence="1">
    <location>
        <begin position="557"/>
        <end position="576"/>
    </location>
</feature>
<proteinExistence type="predicted"/>
<dbReference type="InterPro" id="IPR027796">
    <property type="entry name" value="OTT_1508_deam-like"/>
</dbReference>
<evidence type="ECO:0000313" key="3">
    <source>
        <dbReference type="Proteomes" id="UP001056384"/>
    </source>
</evidence>
<dbReference type="Pfam" id="PF14441">
    <property type="entry name" value="OTT_1508_deam"/>
    <property type="match status" value="1"/>
</dbReference>
<dbReference type="EMBL" id="CP099429">
    <property type="protein sequence ID" value="USW59579.1"/>
    <property type="molecule type" value="Genomic_DNA"/>
</dbReference>
<organism evidence="2 3">
    <name type="scientific">Septoria linicola</name>
    <dbReference type="NCBI Taxonomy" id="215465"/>
    <lineage>
        <taxon>Eukaryota</taxon>
        <taxon>Fungi</taxon>
        <taxon>Dikarya</taxon>
        <taxon>Ascomycota</taxon>
        <taxon>Pezizomycotina</taxon>
        <taxon>Dothideomycetes</taxon>
        <taxon>Dothideomycetidae</taxon>
        <taxon>Mycosphaerellales</taxon>
        <taxon>Mycosphaerellaceae</taxon>
        <taxon>Septoria</taxon>
    </lineage>
</organism>
<name>A0A9Q9ER68_9PEZI</name>
<evidence type="ECO:0000256" key="1">
    <source>
        <dbReference type="SAM" id="MobiDB-lite"/>
    </source>
</evidence>
<gene>
    <name evidence="2" type="ORF">Slin15195_G128980</name>
</gene>